<keyword evidence="1" id="KW-0472">Membrane</keyword>
<keyword evidence="1" id="KW-1133">Transmembrane helix</keyword>
<accession>A0A812ANQ8</accession>
<comment type="caution">
    <text evidence="2">The sequence shown here is derived from an EMBL/GenBank/DDBJ whole genome shotgun (WGS) entry which is preliminary data.</text>
</comment>
<evidence type="ECO:0000256" key="1">
    <source>
        <dbReference type="SAM" id="Phobius"/>
    </source>
</evidence>
<evidence type="ECO:0000313" key="3">
    <source>
        <dbReference type="Proteomes" id="UP000597762"/>
    </source>
</evidence>
<feature type="transmembrane region" description="Helical" evidence="1">
    <location>
        <begin position="99"/>
        <end position="119"/>
    </location>
</feature>
<keyword evidence="1" id="KW-0812">Transmembrane</keyword>
<keyword evidence="3" id="KW-1185">Reference proteome</keyword>
<reference evidence="2" key="1">
    <citation type="submission" date="2021-01" db="EMBL/GenBank/DDBJ databases">
        <authorList>
            <person name="Li R."/>
            <person name="Bekaert M."/>
        </authorList>
    </citation>
    <scope>NUCLEOTIDE SEQUENCE</scope>
    <source>
        <strain evidence="2">Farmed</strain>
    </source>
</reference>
<evidence type="ECO:0000313" key="2">
    <source>
        <dbReference type="EMBL" id="CAE1146539.1"/>
    </source>
</evidence>
<dbReference type="Proteomes" id="UP000597762">
    <property type="component" value="Unassembled WGS sequence"/>
</dbReference>
<gene>
    <name evidence="2" type="ORF">SPHA_1835</name>
</gene>
<proteinExistence type="predicted"/>
<dbReference type="AlphaFoldDB" id="A0A812ANQ8"/>
<feature type="transmembrane region" description="Helical" evidence="1">
    <location>
        <begin position="72"/>
        <end position="93"/>
    </location>
</feature>
<sequence>MLRSCHPYWLALLPVDARNCETLHRSMLNHIITVSRERYTLSSSLCFSFFLSFFLFLYTAQFSNPTHCNRDIHFLPLLGFLLSFFLSFFLYTIQLVTEIYTFFLSGFPFSLNAGCILSVPISLRLQFEVIEQEYLFLYFLSGVAWDESDKFHHYQMSLIFPFINYQRLDFRSCSFKVKTATDSQVNF</sequence>
<feature type="transmembrane region" description="Helical" evidence="1">
    <location>
        <begin position="41"/>
        <end position="60"/>
    </location>
</feature>
<organism evidence="2 3">
    <name type="scientific">Acanthosepion pharaonis</name>
    <name type="common">Pharaoh cuttlefish</name>
    <name type="synonym">Sepia pharaonis</name>
    <dbReference type="NCBI Taxonomy" id="158019"/>
    <lineage>
        <taxon>Eukaryota</taxon>
        <taxon>Metazoa</taxon>
        <taxon>Spiralia</taxon>
        <taxon>Lophotrochozoa</taxon>
        <taxon>Mollusca</taxon>
        <taxon>Cephalopoda</taxon>
        <taxon>Coleoidea</taxon>
        <taxon>Decapodiformes</taxon>
        <taxon>Sepiida</taxon>
        <taxon>Sepiina</taxon>
        <taxon>Sepiidae</taxon>
        <taxon>Acanthosepion</taxon>
    </lineage>
</organism>
<protein>
    <submittedName>
        <fullName evidence="2">Uncharacterized protein</fullName>
    </submittedName>
</protein>
<dbReference type="EMBL" id="CAHIKZ030000053">
    <property type="protein sequence ID" value="CAE1146539.1"/>
    <property type="molecule type" value="Genomic_DNA"/>
</dbReference>
<name>A0A812ANQ8_ACAPH</name>